<proteinExistence type="inferred from homology"/>
<accession>G2PJ09</accession>
<dbReference type="eggNOG" id="COG4974">
    <property type="taxonomic scope" value="Bacteria"/>
</dbReference>
<dbReference type="InterPro" id="IPR050090">
    <property type="entry name" value="Tyrosine_recombinase_XerCD"/>
</dbReference>
<keyword evidence="3" id="KW-0233">DNA recombination</keyword>
<organism evidence="5 6">
    <name type="scientific">Allomuricauda ruestringensis (strain DSM 13258 / CIP 107369 / LMG 19739 / B1)</name>
    <name type="common">Muricauda ruestringensis</name>
    <dbReference type="NCBI Taxonomy" id="886377"/>
    <lineage>
        <taxon>Bacteria</taxon>
        <taxon>Pseudomonadati</taxon>
        <taxon>Bacteroidota</taxon>
        <taxon>Flavobacteriia</taxon>
        <taxon>Flavobacteriales</taxon>
        <taxon>Flavobacteriaceae</taxon>
        <taxon>Flagellimonas</taxon>
    </lineage>
</organism>
<dbReference type="InterPro" id="IPR002104">
    <property type="entry name" value="Integrase_catalytic"/>
</dbReference>
<dbReference type="EMBL" id="CP002999">
    <property type="protein sequence ID" value="AEM70808.1"/>
    <property type="molecule type" value="Genomic_DNA"/>
</dbReference>
<dbReference type="InterPro" id="IPR010998">
    <property type="entry name" value="Integrase_recombinase_N"/>
</dbReference>
<feature type="domain" description="Tyr recombinase" evidence="4">
    <location>
        <begin position="211"/>
        <end position="403"/>
    </location>
</feature>
<dbReference type="Gene3D" id="1.10.150.130">
    <property type="match status" value="1"/>
</dbReference>
<reference evidence="5 6" key="2">
    <citation type="journal article" date="2012" name="Stand. Genomic Sci.">
        <title>Complete genome sequence of the facultatively anaerobic, appendaged bacterium Muricauda ruestringensis type strain (B1(T)).</title>
        <authorList>
            <person name="Huntemann M."/>
            <person name="Teshima H."/>
            <person name="Lapidus A."/>
            <person name="Nolan M."/>
            <person name="Lucas S."/>
            <person name="Hammon N."/>
            <person name="Deshpande S."/>
            <person name="Cheng J.F."/>
            <person name="Tapia R."/>
            <person name="Goodwin L.A."/>
            <person name="Pitluck S."/>
            <person name="Liolios K."/>
            <person name="Pagani I."/>
            <person name="Ivanova N."/>
            <person name="Mavromatis K."/>
            <person name="Mikhailova N."/>
            <person name="Pati A."/>
            <person name="Chen A."/>
            <person name="Palaniappan K."/>
            <person name="Land M."/>
            <person name="Hauser L."/>
            <person name="Pan C."/>
            <person name="Brambilla E.M."/>
            <person name="Rohde M."/>
            <person name="Spring S."/>
            <person name="Goker M."/>
            <person name="Detter J.C."/>
            <person name="Bristow J."/>
            <person name="Eisen J.A."/>
            <person name="Markowitz V."/>
            <person name="Hugenholtz P."/>
            <person name="Kyrpides N.C."/>
            <person name="Klenk H.P."/>
            <person name="Woyke T."/>
        </authorList>
    </citation>
    <scope>NUCLEOTIDE SEQUENCE [LARGE SCALE GENOMIC DNA]</scope>
    <source>
        <strain evidence="6">DSM 13258 / LMG 19739 / B1</strain>
    </source>
</reference>
<evidence type="ECO:0000256" key="3">
    <source>
        <dbReference type="ARBA" id="ARBA00023172"/>
    </source>
</evidence>
<dbReference type="KEGG" id="mrs:Murru_1768"/>
<dbReference type="GO" id="GO:0003677">
    <property type="term" value="F:DNA binding"/>
    <property type="evidence" value="ECO:0007669"/>
    <property type="project" value="UniProtKB-KW"/>
</dbReference>
<dbReference type="InterPro" id="IPR013762">
    <property type="entry name" value="Integrase-like_cat_sf"/>
</dbReference>
<protein>
    <submittedName>
        <fullName evidence="5">Integrase family protein</fullName>
    </submittedName>
</protein>
<evidence type="ECO:0000259" key="4">
    <source>
        <dbReference type="PROSITE" id="PS51898"/>
    </source>
</evidence>
<dbReference type="PANTHER" id="PTHR30349:SF64">
    <property type="entry name" value="PROPHAGE INTEGRASE INTD-RELATED"/>
    <property type="match status" value="1"/>
</dbReference>
<sequence length="404" mass="47688">MAASLQIILRKKPNKTGECPLAIRITKNRRSTYKYIGLRIRKEFWDDKKKRVKKTHPDSKKLNKLIKARIREAKKGMVALQTKDKDASVHYMKKEIYRAKRKLSFFEFAQEHLDEAELAGKHGRFIAESAYTSYILKFCKTKGLTFNDIDERFLKRFKIYLRKKHSLKEVSVMNVLVYIRLLYNKAIREGIVKRKHYPFGAGKVKIKFPESEKIGLTTEEILTIERLTDLTELEIHARNVWLYCFYFAGIRVSDAFRTRWSDIRDGRLYYRMSKNSKLLSLKIPEKVYPILDYYKKEKRDANDFIFPEMKGVDLTDSKKVYNRLRNGNSKLNIRLKSIAEKAKIDKKLTMHIARHSFGNIAGDNIHPLMLQKLYRHSDLKTTINYQSSFIHKEADDALDKVINF</sequence>
<evidence type="ECO:0000256" key="1">
    <source>
        <dbReference type="ARBA" id="ARBA00008857"/>
    </source>
</evidence>
<dbReference type="Pfam" id="PF13102">
    <property type="entry name" value="Phage_int_SAM_5"/>
    <property type="match status" value="1"/>
</dbReference>
<dbReference type="InterPro" id="IPR011010">
    <property type="entry name" value="DNA_brk_join_enz"/>
</dbReference>
<dbReference type="HOGENOM" id="CLU_033139_0_1_10"/>
<dbReference type="Pfam" id="PF00589">
    <property type="entry name" value="Phage_integrase"/>
    <property type="match status" value="1"/>
</dbReference>
<dbReference type="Gene3D" id="1.10.443.10">
    <property type="entry name" value="Intergrase catalytic core"/>
    <property type="match status" value="1"/>
</dbReference>
<keyword evidence="2" id="KW-0238">DNA-binding</keyword>
<dbReference type="InterPro" id="IPR035386">
    <property type="entry name" value="Arm-DNA-bind_5"/>
</dbReference>
<dbReference type="SUPFAM" id="SSF56349">
    <property type="entry name" value="DNA breaking-rejoining enzymes"/>
    <property type="match status" value="1"/>
</dbReference>
<evidence type="ECO:0000313" key="6">
    <source>
        <dbReference type="Proteomes" id="UP000008908"/>
    </source>
</evidence>
<dbReference type="PROSITE" id="PS51898">
    <property type="entry name" value="TYR_RECOMBINASE"/>
    <property type="match status" value="1"/>
</dbReference>
<gene>
    <name evidence="5" type="ordered locus">Murru_1768</name>
</gene>
<dbReference type="OrthoDB" id="1068680at2"/>
<dbReference type="AlphaFoldDB" id="G2PJ09"/>
<evidence type="ECO:0000256" key="2">
    <source>
        <dbReference type="ARBA" id="ARBA00023125"/>
    </source>
</evidence>
<comment type="similarity">
    <text evidence="1">Belongs to the 'phage' integrase family.</text>
</comment>
<dbReference type="GO" id="GO:0006310">
    <property type="term" value="P:DNA recombination"/>
    <property type="evidence" value="ECO:0007669"/>
    <property type="project" value="UniProtKB-KW"/>
</dbReference>
<dbReference type="RefSeq" id="WP_014033089.1">
    <property type="nucleotide sequence ID" value="NC_015945.1"/>
</dbReference>
<dbReference type="Proteomes" id="UP000008908">
    <property type="component" value="Chromosome"/>
</dbReference>
<reference evidence="6" key="1">
    <citation type="submission" date="2011-08" db="EMBL/GenBank/DDBJ databases">
        <title>The complete genome of Muricauda ruestringensis DSM 13258.</title>
        <authorList>
            <person name="Lucas S."/>
            <person name="Han J."/>
            <person name="Lapidus A."/>
            <person name="Bruce D."/>
            <person name="Goodwin L."/>
            <person name="Pitluck S."/>
            <person name="Peters L."/>
            <person name="Kyrpides N."/>
            <person name="Mavromatis K."/>
            <person name="Ivanova N."/>
            <person name="Ovchinnikova G."/>
            <person name="Teshima H."/>
            <person name="Detter J.C."/>
            <person name="Tapia R."/>
            <person name="Han C."/>
            <person name="Land M."/>
            <person name="Hauser L."/>
            <person name="Markowitz V."/>
            <person name="Cheng J.-F."/>
            <person name="Hugenholtz P."/>
            <person name="Woyke T."/>
            <person name="Wu D."/>
            <person name="Spring S."/>
            <person name="Schroeder M."/>
            <person name="Brambilla E."/>
            <person name="Klenk H.-P."/>
            <person name="Eisen J.A."/>
        </authorList>
    </citation>
    <scope>NUCLEOTIDE SEQUENCE [LARGE SCALE GENOMIC DNA]</scope>
    <source>
        <strain evidence="6">DSM 13258 / LMG 19739 / B1</strain>
    </source>
</reference>
<dbReference type="GO" id="GO:0015074">
    <property type="term" value="P:DNA integration"/>
    <property type="evidence" value="ECO:0007669"/>
    <property type="project" value="InterPro"/>
</dbReference>
<dbReference type="Pfam" id="PF17293">
    <property type="entry name" value="Arm-DNA-bind_5"/>
    <property type="match status" value="1"/>
</dbReference>
<dbReference type="PANTHER" id="PTHR30349">
    <property type="entry name" value="PHAGE INTEGRASE-RELATED"/>
    <property type="match status" value="1"/>
</dbReference>
<dbReference type="InterPro" id="IPR025269">
    <property type="entry name" value="SAM-like_dom"/>
</dbReference>
<dbReference type="STRING" id="886377.Murru_1768"/>
<evidence type="ECO:0000313" key="5">
    <source>
        <dbReference type="EMBL" id="AEM70808.1"/>
    </source>
</evidence>
<keyword evidence="6" id="KW-1185">Reference proteome</keyword>
<name>G2PJ09_ALLRU</name>